<dbReference type="PANTHER" id="PTHR30195">
    <property type="entry name" value="TYPE I SITE-SPECIFIC DEOXYRIBONUCLEASE PROTEIN SUBUNIT M AND R"/>
    <property type="match status" value="1"/>
</dbReference>
<dbReference type="CDD" id="cd18030">
    <property type="entry name" value="DEXHc_RE_I_HsdR"/>
    <property type="match status" value="1"/>
</dbReference>
<comment type="function">
    <text evidence="11">Subunit R is required for both nuclease and ATPase activities, but not for modification.</text>
</comment>
<dbReference type="Gene3D" id="1.20.58.2040">
    <property type="match status" value="1"/>
</dbReference>
<keyword evidence="7" id="KW-0255">Endonuclease</keyword>
<evidence type="ECO:0000256" key="4">
    <source>
        <dbReference type="ARBA" id="ARBA00022722"/>
    </source>
</evidence>
<name>A0A2C6ZTB1_9ACTN</name>
<evidence type="ECO:0000256" key="2">
    <source>
        <dbReference type="ARBA" id="ARBA00008598"/>
    </source>
</evidence>
<proteinExistence type="inferred from homology"/>
<dbReference type="Pfam" id="PF04313">
    <property type="entry name" value="HSDR_N"/>
    <property type="match status" value="1"/>
</dbReference>
<evidence type="ECO:0000313" key="13">
    <source>
        <dbReference type="EMBL" id="SBN39798.1"/>
    </source>
</evidence>
<evidence type="ECO:0000256" key="5">
    <source>
        <dbReference type="ARBA" id="ARBA00022741"/>
    </source>
</evidence>
<reference evidence="13" key="1">
    <citation type="submission" date="2016-05" db="EMBL/GenBank/DDBJ databases">
        <authorList>
            <person name="Lavstsen T."/>
            <person name="Jespersen J.S."/>
        </authorList>
    </citation>
    <scope>NUCLEOTIDE SEQUENCE</scope>
    <source>
        <strain evidence="13">PFRJS10</strain>
    </source>
</reference>
<keyword evidence="5 11" id="KW-0547">Nucleotide-binding</keyword>
<dbReference type="CDD" id="cd18800">
    <property type="entry name" value="SF2_C_EcoR124I-like"/>
    <property type="match status" value="1"/>
</dbReference>
<gene>
    <name evidence="13" type="ORF">PFR_JS10_2155</name>
</gene>
<keyword evidence="8 11" id="KW-0378">Hydrolase</keyword>
<dbReference type="InterPro" id="IPR022625">
    <property type="entry name" value="TypeI_RM_Rsu_C"/>
</dbReference>
<comment type="similarity">
    <text evidence="2 11">Belongs to the HsdR family.</text>
</comment>
<dbReference type="InterPro" id="IPR007409">
    <property type="entry name" value="Restrct_endonuc_type1_HsdR_N"/>
</dbReference>
<dbReference type="SUPFAM" id="SSF52540">
    <property type="entry name" value="P-loop containing nucleoside triphosphate hydrolases"/>
    <property type="match status" value="1"/>
</dbReference>
<dbReference type="PROSITE" id="PS51192">
    <property type="entry name" value="HELICASE_ATP_BIND_1"/>
    <property type="match status" value="1"/>
</dbReference>
<accession>A0A2C6ZTB1</accession>
<dbReference type="InterPro" id="IPR004473">
    <property type="entry name" value="Restrct_endonuc_typeI_HsdR"/>
</dbReference>
<keyword evidence="4" id="KW-0540">Nuclease</keyword>
<evidence type="ECO:0000256" key="10">
    <source>
        <dbReference type="ARBA" id="ARBA00023125"/>
    </source>
</evidence>
<dbReference type="InterPro" id="IPR014001">
    <property type="entry name" value="Helicase_ATP-bd"/>
</dbReference>
<evidence type="ECO:0000256" key="11">
    <source>
        <dbReference type="RuleBase" id="RU364115"/>
    </source>
</evidence>
<dbReference type="Pfam" id="PF18766">
    <property type="entry name" value="SWI2_SNF2"/>
    <property type="match status" value="1"/>
</dbReference>
<comment type="subunit">
    <text evidence="3 11">The type I restriction/modification system is composed of three polypeptides R, M and S.</text>
</comment>
<dbReference type="GO" id="GO:0009035">
    <property type="term" value="F:type I site-specific deoxyribonuclease activity"/>
    <property type="evidence" value="ECO:0007669"/>
    <property type="project" value="UniProtKB-EC"/>
</dbReference>
<evidence type="ECO:0000256" key="7">
    <source>
        <dbReference type="ARBA" id="ARBA00022759"/>
    </source>
</evidence>
<evidence type="ECO:0000256" key="1">
    <source>
        <dbReference type="ARBA" id="ARBA00000851"/>
    </source>
</evidence>
<evidence type="ECO:0000256" key="3">
    <source>
        <dbReference type="ARBA" id="ARBA00011296"/>
    </source>
</evidence>
<dbReference type="GO" id="GO:0009307">
    <property type="term" value="P:DNA restriction-modification system"/>
    <property type="evidence" value="ECO:0007669"/>
    <property type="project" value="UniProtKB-KW"/>
</dbReference>
<dbReference type="Pfam" id="PF12008">
    <property type="entry name" value="EcoR124_C"/>
    <property type="match status" value="1"/>
</dbReference>
<keyword evidence="10 11" id="KW-0238">DNA-binding</keyword>
<evidence type="ECO:0000256" key="9">
    <source>
        <dbReference type="ARBA" id="ARBA00022840"/>
    </source>
</evidence>
<dbReference type="GO" id="GO:0005524">
    <property type="term" value="F:ATP binding"/>
    <property type="evidence" value="ECO:0007669"/>
    <property type="project" value="UniProtKB-KW"/>
</dbReference>
<dbReference type="InterPro" id="IPR027417">
    <property type="entry name" value="P-loop_NTPase"/>
</dbReference>
<dbReference type="PANTHER" id="PTHR30195:SF16">
    <property type="entry name" value="TYPE I RESTRICTION ENZYME ENDONUCLEASE SUBUNIT"/>
    <property type="match status" value="1"/>
</dbReference>
<dbReference type="EMBL" id="LT576035">
    <property type="protein sequence ID" value="SBN39798.1"/>
    <property type="molecule type" value="Genomic_DNA"/>
</dbReference>
<sequence>MTDSPAAPHYAPIAISKRSTVVAEYVPEPSDDQGYESEAALEARFIKLLQQQAYEYLPIHGSDDLVANLRKQLEALNQLTFSDDEWARFFAESIAGRHDGIVEKTRRIQHDHIQLLNRDDGTTKNIYLLDKAHIHNNRLQVINQYATDSGARSNRYDVTILVNGLPMVQVELKRRGVNIREAFNQINRYQRDSFWADSGLYEYVQLFVISNGTLTKYYSNTTRATHVDQASGTKRPRSQVSNTFEFTSWWSDAANKTIPDLVGFTRTFFASHTLLAILTRYCVFDSNNQLLVMRPYQIAATERILNRIETATNAGQVGTVNAGGYIWHTTGSGKTLTSFKTAQLATEMPTIDKVLFVVDRKDLDYQTMVEYERFQKGAVNSNASTRELKRQLDDPGAKIIITTIQKLSRYIGGNPESRVYAGHTVIIFDECHRSQFGAMHKAITKTFRNYHIFGFTGTPIFAQNSSSAGSPVLRTTEQIFGDRLHLYTIVNAIADHNVLPFHVDYVDTIKVKAGIVDREVAGINSEAALLNPQRINGVVDYVLSRFDQKTKRQQSYTLKEQRVRGFNSLFATASIDAAKRYYAAFKARRAELPAAEPLKIALLYSFAPNEAQPDGLLGEEDFETGHLDKSSRDFLDDAIADYNAMFATSYDTSAQQFGDYYKDVTRRLKNRELDMAIVVNMLLTGFDAKTLNTLWVDKNLRQHGLIQAFSRTNRILNSVKAFGNIVCFRDLQEQTDEALRLFGDDNAGGVVLLQPFDHYYDEYKETAARLLNEFPIEERIISEAEKKEFIGLFGVLLRLVNILSTFDEFEGRELLSPRQMDDYKSQYLALRDEFANHLDAEKESIDDDVVFEIELVRQVEVNVDYILMLAEQYLEVKDGPRDKEIRAQINRAASASPTLRNKRDLINDFVDSLNVDSRVGEEWQEFIDRHRTAELDSIITDERLNPEPTQHFMHDAFVDGAITTTGTAVTRILPPASRFSKTNNHEQLKDRVLAKLQAFFDRYAGLLNYVRD</sequence>
<dbReference type="Pfam" id="PF22679">
    <property type="entry name" value="T1R_D3-like"/>
    <property type="match status" value="1"/>
</dbReference>
<dbReference type="SMART" id="SM00487">
    <property type="entry name" value="DEXDc"/>
    <property type="match status" value="1"/>
</dbReference>
<organism evidence="13">
    <name type="scientific">Propionibacterium freudenreichii</name>
    <dbReference type="NCBI Taxonomy" id="1744"/>
    <lineage>
        <taxon>Bacteria</taxon>
        <taxon>Bacillati</taxon>
        <taxon>Actinomycetota</taxon>
        <taxon>Actinomycetes</taxon>
        <taxon>Propionibacteriales</taxon>
        <taxon>Propionibacteriaceae</taxon>
        <taxon>Propionibacterium</taxon>
    </lineage>
</organism>
<keyword evidence="6 11" id="KW-0680">Restriction system</keyword>
<dbReference type="CDD" id="cd22332">
    <property type="entry name" value="HsdR_N"/>
    <property type="match status" value="1"/>
</dbReference>
<comment type="catalytic activity">
    <reaction evidence="1 11">
        <text>Endonucleolytic cleavage of DNA to give random double-stranded fragments with terminal 5'-phosphates, ATP is simultaneously hydrolyzed.</text>
        <dbReference type="EC" id="3.1.21.3"/>
    </reaction>
</comment>
<evidence type="ECO:0000256" key="8">
    <source>
        <dbReference type="ARBA" id="ARBA00022801"/>
    </source>
</evidence>
<dbReference type="NCBIfam" id="TIGR00348">
    <property type="entry name" value="hsdR"/>
    <property type="match status" value="1"/>
</dbReference>
<dbReference type="Gene3D" id="3.90.1570.50">
    <property type="match status" value="2"/>
</dbReference>
<dbReference type="EC" id="3.1.21.3" evidence="11"/>
<dbReference type="AlphaFoldDB" id="A0A2C6ZTB1"/>
<dbReference type="REBASE" id="177143">
    <property type="entry name" value="PfrJS10ORF2151P"/>
</dbReference>
<dbReference type="Gene3D" id="3.40.50.300">
    <property type="entry name" value="P-loop containing nucleotide triphosphate hydrolases"/>
    <property type="match status" value="2"/>
</dbReference>
<dbReference type="InterPro" id="IPR040980">
    <property type="entry name" value="SWI2_SNF2"/>
</dbReference>
<dbReference type="InterPro" id="IPR051268">
    <property type="entry name" value="Type-I_R_enzyme_R_subunit"/>
</dbReference>
<dbReference type="RefSeq" id="WP_063493595.1">
    <property type="nucleotide sequence ID" value="NZ_JBJDUN010000046.1"/>
</dbReference>
<feature type="domain" description="Helicase ATP-binding" evidence="12">
    <location>
        <begin position="315"/>
        <end position="460"/>
    </location>
</feature>
<dbReference type="InterPro" id="IPR055180">
    <property type="entry name" value="HsdR_RecA-like_helicase_dom_2"/>
</dbReference>
<evidence type="ECO:0000256" key="6">
    <source>
        <dbReference type="ARBA" id="ARBA00022747"/>
    </source>
</evidence>
<evidence type="ECO:0000259" key="12">
    <source>
        <dbReference type="PROSITE" id="PS51192"/>
    </source>
</evidence>
<dbReference type="GO" id="GO:0003677">
    <property type="term" value="F:DNA binding"/>
    <property type="evidence" value="ECO:0007669"/>
    <property type="project" value="UniProtKB-KW"/>
</dbReference>
<protein>
    <recommendedName>
        <fullName evidence="11">Type I restriction enzyme endonuclease subunit</fullName>
        <shortName evidence="11">R protein</shortName>
        <ecNumber evidence="11">3.1.21.3</ecNumber>
    </recommendedName>
</protein>
<keyword evidence="9 11" id="KW-0067">ATP-binding</keyword>